<dbReference type="Proteomes" id="UP000177588">
    <property type="component" value="Unassembled WGS sequence"/>
</dbReference>
<dbReference type="InterPro" id="IPR012341">
    <property type="entry name" value="6hp_glycosidase-like_sf"/>
</dbReference>
<gene>
    <name evidence="5" type="ORF">A2Z24_00425</name>
</gene>
<dbReference type="InterPro" id="IPR052047">
    <property type="entry name" value="GH94_Enzymes"/>
</dbReference>
<dbReference type="InterPro" id="IPR037018">
    <property type="entry name" value="GH65_N"/>
</dbReference>
<protein>
    <submittedName>
        <fullName evidence="5">Uncharacterized protein</fullName>
    </submittedName>
</protein>
<dbReference type="Gene3D" id="2.70.98.40">
    <property type="entry name" value="Glycoside hydrolase, family 65, N-terminal domain"/>
    <property type="match status" value="1"/>
</dbReference>
<sequence>MATSKETSPQATSTKYGYFSKDGKEYIITRPDTPRPWINYLTNGKFTSLCSATGGGYSFYIDPSFNRITREIPGDQILADRPGRYVYIRDNDTGEYWSVNWQPVMKPADFWEARIGLGYNKIASIKHGIKSEITYFVPLDENVEVWDVTIKNLTEKPRNISVTSYVEWVLGSFYKDLTDRVFDSLFNDVYFSDNIIYATKRRWDRPDKSAVAWDHWAYMSGSEEFECFDCVKEDFVGQYRYLSNPIALEQGNCKNAYGESEDAIGSLTKILRLKAGEEKRLHFLVGIERNKEAIAKKVKQFRERSFVEKKLKDINKFWEDYLDKLTIKTPDPEFDLSVNIWNKYQAWITSQIGEMDSYYIGSGSFGFRDECQHIFGVLPINQNFVKEKLIEILKHQFEEGYTVHNWNPLTGQGVVTNHSDDPQWLVMAVLNYIKETGDFGFLKGRIKYQDSGEGSVLEHMLRALDYTLYHVSPNGIPLRRTADWNDALAGGHLGKGESLMVANQVAWNILEIVPILDKIDEKAKARRYLNIYQHLKKTINEEYWDGDWYIRATADDGSLIGSHRNKEGRIHINGQTWPVLSSIATTARGRRAMDSLWEHLMTKYGALTFTPAYTRLNADLGVISQFAPGTKENATVFSHPNTWVIIAECLLGRGEKAYDAWRRTSFLTRSKEPDLYKVEPYVYAEFSYGPESPHFGQAGYSWMTGSAAWFFRACVDYILGVRPTLEGLSIDPCVPKGWKGFLIKRNFRGATYQINVQNKSSVNKGVNQIKVDGKAITGQILPIFKRGTHKVEVELGQ</sequence>
<accession>A0A1G1WDQ1</accession>
<dbReference type="Pfam" id="PF06165">
    <property type="entry name" value="GH94_b-supersand"/>
    <property type="match status" value="1"/>
</dbReference>
<dbReference type="InterPro" id="IPR011013">
    <property type="entry name" value="Gal_mutarotase_sf_dom"/>
</dbReference>
<dbReference type="AlphaFoldDB" id="A0A1G1WDQ1"/>
<organism evidence="5 6">
    <name type="scientific">Candidatus Woykebacteria bacterium RBG_16_44_10</name>
    <dbReference type="NCBI Taxonomy" id="1802597"/>
    <lineage>
        <taxon>Bacteria</taxon>
        <taxon>Candidatus Woykeibacteriota</taxon>
    </lineage>
</organism>
<dbReference type="GO" id="GO:0030246">
    <property type="term" value="F:carbohydrate binding"/>
    <property type="evidence" value="ECO:0007669"/>
    <property type="project" value="InterPro"/>
</dbReference>
<evidence type="ECO:0000259" key="4">
    <source>
        <dbReference type="Pfam" id="PF17167"/>
    </source>
</evidence>
<dbReference type="PANTHER" id="PTHR37469">
    <property type="entry name" value="CELLOBIONIC ACID PHOSPHORYLASE-RELATED"/>
    <property type="match status" value="1"/>
</dbReference>
<dbReference type="PANTHER" id="PTHR37469:SF2">
    <property type="entry name" value="CELLOBIONIC ACID PHOSPHORYLASE"/>
    <property type="match status" value="1"/>
</dbReference>
<keyword evidence="2" id="KW-0808">Transferase</keyword>
<dbReference type="SUPFAM" id="SSF48208">
    <property type="entry name" value="Six-hairpin glycosidases"/>
    <property type="match status" value="1"/>
</dbReference>
<dbReference type="SUPFAM" id="SSF74650">
    <property type="entry name" value="Galactose mutarotase-like"/>
    <property type="match status" value="1"/>
</dbReference>
<dbReference type="EMBL" id="MHCT01000020">
    <property type="protein sequence ID" value="OGY25813.1"/>
    <property type="molecule type" value="Genomic_DNA"/>
</dbReference>
<evidence type="ECO:0000259" key="3">
    <source>
        <dbReference type="Pfam" id="PF06165"/>
    </source>
</evidence>
<name>A0A1G1WDQ1_9BACT</name>
<keyword evidence="1" id="KW-0328">Glycosyltransferase</keyword>
<dbReference type="Pfam" id="PF17167">
    <property type="entry name" value="Glyco_hydro_94"/>
    <property type="match status" value="1"/>
</dbReference>
<evidence type="ECO:0000313" key="5">
    <source>
        <dbReference type="EMBL" id="OGY25813.1"/>
    </source>
</evidence>
<dbReference type="STRING" id="1802597.A2Z24_00425"/>
<evidence type="ECO:0000256" key="1">
    <source>
        <dbReference type="ARBA" id="ARBA00022676"/>
    </source>
</evidence>
<evidence type="ECO:0000256" key="2">
    <source>
        <dbReference type="ARBA" id="ARBA00022679"/>
    </source>
</evidence>
<dbReference type="SMART" id="SM01068">
    <property type="entry name" value="CBM_X"/>
    <property type="match status" value="1"/>
</dbReference>
<dbReference type="GO" id="GO:0016757">
    <property type="term" value="F:glycosyltransferase activity"/>
    <property type="evidence" value="ECO:0007669"/>
    <property type="project" value="UniProtKB-KW"/>
</dbReference>
<evidence type="ECO:0000313" key="6">
    <source>
        <dbReference type="Proteomes" id="UP000177588"/>
    </source>
</evidence>
<reference evidence="5 6" key="1">
    <citation type="journal article" date="2016" name="Nat. Commun.">
        <title>Thousands of microbial genomes shed light on interconnected biogeochemical processes in an aquifer system.</title>
        <authorList>
            <person name="Anantharaman K."/>
            <person name="Brown C.T."/>
            <person name="Hug L.A."/>
            <person name="Sharon I."/>
            <person name="Castelle C.J."/>
            <person name="Probst A.J."/>
            <person name="Thomas B.C."/>
            <person name="Singh A."/>
            <person name="Wilkins M.J."/>
            <person name="Karaoz U."/>
            <person name="Brodie E.L."/>
            <person name="Williams K.H."/>
            <person name="Hubbard S.S."/>
            <person name="Banfield J.F."/>
        </authorList>
    </citation>
    <scope>NUCLEOTIDE SEQUENCE [LARGE SCALE GENOMIC DNA]</scope>
</reference>
<feature type="domain" description="Glycosyl hydrolase 94 catalytic" evidence="4">
    <location>
        <begin position="317"/>
        <end position="720"/>
    </location>
</feature>
<dbReference type="Gene3D" id="1.50.10.10">
    <property type="match status" value="1"/>
</dbReference>
<dbReference type="Gene3D" id="2.60.420.10">
    <property type="entry name" value="Maltose phosphorylase, domain 3"/>
    <property type="match status" value="1"/>
</dbReference>
<comment type="caution">
    <text evidence="5">The sequence shown here is derived from an EMBL/GenBank/DDBJ whole genome shotgun (WGS) entry which is preliminary data.</text>
</comment>
<dbReference type="InterPro" id="IPR008928">
    <property type="entry name" value="6-hairpin_glycosidase_sf"/>
</dbReference>
<dbReference type="GO" id="GO:0005975">
    <property type="term" value="P:carbohydrate metabolic process"/>
    <property type="evidence" value="ECO:0007669"/>
    <property type="project" value="InterPro"/>
</dbReference>
<dbReference type="InterPro" id="IPR010383">
    <property type="entry name" value="Glyco_hydrolase_94_b-supersand"/>
</dbReference>
<feature type="domain" description="Glycosyl hydrolase 94 supersandwich" evidence="3">
    <location>
        <begin position="24"/>
        <end position="303"/>
    </location>
</feature>
<dbReference type="InterPro" id="IPR033432">
    <property type="entry name" value="GH94_catalytic"/>
</dbReference>
<proteinExistence type="predicted"/>